<dbReference type="GO" id="GO:0000981">
    <property type="term" value="F:DNA-binding transcription factor activity, RNA polymerase II-specific"/>
    <property type="evidence" value="ECO:0007669"/>
    <property type="project" value="InterPro"/>
</dbReference>
<dbReference type="GO" id="GO:0008270">
    <property type="term" value="F:zinc ion binding"/>
    <property type="evidence" value="ECO:0007669"/>
    <property type="project" value="InterPro"/>
</dbReference>
<dbReference type="AlphaFoldDB" id="A0A1V6TCM0"/>
<evidence type="ECO:0000256" key="3">
    <source>
        <dbReference type="ARBA" id="ARBA00023163"/>
    </source>
</evidence>
<evidence type="ECO:0000256" key="5">
    <source>
        <dbReference type="SAM" id="MobiDB-lite"/>
    </source>
</evidence>
<comment type="caution">
    <text evidence="7">The sequence shown here is derived from an EMBL/GenBank/DDBJ whole genome shotgun (WGS) entry which is preliminary data.</text>
</comment>
<keyword evidence="1" id="KW-0805">Transcription regulation</keyword>
<protein>
    <recommendedName>
        <fullName evidence="6">Zn(2)-C6 fungal-type domain-containing protein</fullName>
    </recommendedName>
</protein>
<evidence type="ECO:0000313" key="7">
    <source>
        <dbReference type="EMBL" id="OQE23569.1"/>
    </source>
</evidence>
<dbReference type="EMBL" id="MLKD01000008">
    <property type="protein sequence ID" value="OQE23569.1"/>
    <property type="molecule type" value="Genomic_DNA"/>
</dbReference>
<dbReference type="OrthoDB" id="3469225at2759"/>
<keyword evidence="4" id="KW-0539">Nucleus</keyword>
<proteinExistence type="predicted"/>
<evidence type="ECO:0000256" key="1">
    <source>
        <dbReference type="ARBA" id="ARBA00023015"/>
    </source>
</evidence>
<dbReference type="PANTHER" id="PTHR37540:SF5">
    <property type="entry name" value="TRANSCRIPTION FACTOR DOMAIN-CONTAINING PROTEIN"/>
    <property type="match status" value="1"/>
</dbReference>
<organism evidence="7 8">
    <name type="scientific">Penicillium steckii</name>
    <dbReference type="NCBI Taxonomy" id="303698"/>
    <lineage>
        <taxon>Eukaryota</taxon>
        <taxon>Fungi</taxon>
        <taxon>Dikarya</taxon>
        <taxon>Ascomycota</taxon>
        <taxon>Pezizomycotina</taxon>
        <taxon>Eurotiomycetes</taxon>
        <taxon>Eurotiomycetidae</taxon>
        <taxon>Eurotiales</taxon>
        <taxon>Aspergillaceae</taxon>
        <taxon>Penicillium</taxon>
    </lineage>
</organism>
<name>A0A1V6TCM0_9EURO</name>
<dbReference type="PROSITE" id="PS50048">
    <property type="entry name" value="ZN2_CY6_FUNGAL_2"/>
    <property type="match status" value="1"/>
</dbReference>
<reference evidence="8" key="1">
    <citation type="journal article" date="2017" name="Nat. Microbiol.">
        <title>Global analysis of biosynthetic gene clusters reveals vast potential of secondary metabolite production in Penicillium species.</title>
        <authorList>
            <person name="Nielsen J.C."/>
            <person name="Grijseels S."/>
            <person name="Prigent S."/>
            <person name="Ji B."/>
            <person name="Dainat J."/>
            <person name="Nielsen K.F."/>
            <person name="Frisvad J.C."/>
            <person name="Workman M."/>
            <person name="Nielsen J."/>
        </authorList>
    </citation>
    <scope>NUCLEOTIDE SEQUENCE [LARGE SCALE GENOMIC DNA]</scope>
    <source>
        <strain evidence="8">IBT 24891</strain>
    </source>
</reference>
<dbReference type="InterPro" id="IPR036864">
    <property type="entry name" value="Zn2-C6_fun-type_DNA-bd_sf"/>
</dbReference>
<keyword evidence="8" id="KW-1185">Reference proteome</keyword>
<dbReference type="PANTHER" id="PTHR37540">
    <property type="entry name" value="TRANSCRIPTION FACTOR (ACR-2), PUTATIVE-RELATED-RELATED"/>
    <property type="match status" value="1"/>
</dbReference>
<dbReference type="CDD" id="cd00067">
    <property type="entry name" value="GAL4"/>
    <property type="match status" value="1"/>
</dbReference>
<evidence type="ECO:0000256" key="2">
    <source>
        <dbReference type="ARBA" id="ARBA00023125"/>
    </source>
</evidence>
<feature type="compositionally biased region" description="Low complexity" evidence="5">
    <location>
        <begin position="1"/>
        <end position="10"/>
    </location>
</feature>
<dbReference type="SUPFAM" id="SSF57701">
    <property type="entry name" value="Zn2/Cys6 DNA-binding domain"/>
    <property type="match status" value="1"/>
</dbReference>
<dbReference type="STRING" id="303698.A0A1V6TCM0"/>
<sequence>MDSDSKVSVSKVKRTSKPKWDSSPPHTDATPCRSRRIKCDEGKPECNRCRTSGRVCAGYRPADSSLVLKTLAPVPIYQSPPIDVADAFPSLRSLVLHTSPDFYFHIYKYYVSKAAFPFSASTMCNWLYQQALDHPVLAEAVLLLGALTRTASLFSRREGARELNRSIRDLLALRARMVQSLQKILESPFGVRSESTIILITIVFCVEAARADANAVEAHLTGLSRIIYEAGGLDSLSEPTISLVYYCDLLRGLQSSAPPVFEVSSKWINRIESQAAASKTNLITRPSIGARFFVSPWSQDIPPPLGTILYSLCSLISRFEDIEDSDHRSLPLENDHLVLLANRLHSLPREISLTPFQDAIRLGTLCYLTVRVMRFEGNPCIENLIRTLRHNFEYSLPILYSVAPDLLFWILFVGGIASQGFDCHIWCIENLRNCTSQLGLRTWEDASSILEGYFFVARLRNDPAKALWNSVSDGLVFVKQEQPML</sequence>
<gene>
    <name evidence="7" type="ORF">PENSTE_c008G02109</name>
</gene>
<dbReference type="GO" id="GO:0003677">
    <property type="term" value="F:DNA binding"/>
    <property type="evidence" value="ECO:0007669"/>
    <property type="project" value="UniProtKB-KW"/>
</dbReference>
<evidence type="ECO:0000259" key="6">
    <source>
        <dbReference type="PROSITE" id="PS50048"/>
    </source>
</evidence>
<keyword evidence="3" id="KW-0804">Transcription</keyword>
<evidence type="ECO:0000313" key="8">
    <source>
        <dbReference type="Proteomes" id="UP000191285"/>
    </source>
</evidence>
<dbReference type="Gene3D" id="4.10.240.10">
    <property type="entry name" value="Zn(2)-C6 fungal-type DNA-binding domain"/>
    <property type="match status" value="1"/>
</dbReference>
<dbReference type="Pfam" id="PF00172">
    <property type="entry name" value="Zn_clus"/>
    <property type="match status" value="1"/>
</dbReference>
<keyword evidence="2" id="KW-0238">DNA-binding</keyword>
<evidence type="ECO:0000256" key="4">
    <source>
        <dbReference type="ARBA" id="ARBA00023242"/>
    </source>
</evidence>
<dbReference type="InterPro" id="IPR001138">
    <property type="entry name" value="Zn2Cys6_DnaBD"/>
</dbReference>
<feature type="domain" description="Zn(2)-C6 fungal-type" evidence="6">
    <location>
        <begin position="32"/>
        <end position="56"/>
    </location>
</feature>
<feature type="region of interest" description="Disordered" evidence="5">
    <location>
        <begin position="1"/>
        <end position="33"/>
    </location>
</feature>
<accession>A0A1V6TCM0</accession>
<dbReference type="Proteomes" id="UP000191285">
    <property type="component" value="Unassembled WGS sequence"/>
</dbReference>